<name>A0AAN5S178_MORMO</name>
<dbReference type="Proteomes" id="UP000865968">
    <property type="component" value="Unassembled WGS sequence"/>
</dbReference>
<reference evidence="1" key="1">
    <citation type="journal article" date="2018" name="Genome Biol.">
        <title>SKESA: strategic k-mer extension for scrupulous assemblies.</title>
        <authorList>
            <person name="Souvorov A."/>
            <person name="Agarwala R."/>
            <person name="Lipman D.J."/>
        </authorList>
    </citation>
    <scope>NUCLEOTIDE SEQUENCE</scope>
    <source>
        <strain evidence="1">Morganella morganii ARLG-3209</strain>
    </source>
</reference>
<dbReference type="RefSeq" id="WP_025152473.1">
    <property type="nucleotide sequence ID" value="NZ_JBEEWI010000003.1"/>
</dbReference>
<reference evidence="1" key="2">
    <citation type="submission" date="2020-10" db="EMBL/GenBank/DDBJ databases">
        <authorList>
            <consortium name="NCBI Pathogen Detection Project"/>
        </authorList>
    </citation>
    <scope>NUCLEOTIDE SEQUENCE</scope>
    <source>
        <strain evidence="1">Morganella morganii ARLG-3209</strain>
    </source>
</reference>
<organism evidence="1 2">
    <name type="scientific">Morganella morganii</name>
    <name type="common">Proteus morganii</name>
    <dbReference type="NCBI Taxonomy" id="582"/>
    <lineage>
        <taxon>Bacteria</taxon>
        <taxon>Pseudomonadati</taxon>
        <taxon>Pseudomonadota</taxon>
        <taxon>Gammaproteobacteria</taxon>
        <taxon>Enterobacterales</taxon>
        <taxon>Morganellaceae</taxon>
        <taxon>Morganella</taxon>
    </lineage>
</organism>
<dbReference type="AlphaFoldDB" id="A0AAN5S178"/>
<protein>
    <submittedName>
        <fullName evidence="1">Uncharacterized protein</fullName>
    </submittedName>
</protein>
<evidence type="ECO:0000313" key="2">
    <source>
        <dbReference type="Proteomes" id="UP000865968"/>
    </source>
</evidence>
<gene>
    <name evidence="1" type="ORF">I8608_003276</name>
</gene>
<comment type="caution">
    <text evidence="1">The sequence shown here is derived from an EMBL/GenBank/DDBJ whole genome shotgun (WGS) entry which is preliminary data.</text>
</comment>
<sequence>MIFDDMKTDLADIMKKFVKRKCHIKYHYDADNVIFYIDEENGMRIQININCISDMPVYQQA</sequence>
<proteinExistence type="predicted"/>
<accession>A0AAN5S178</accession>
<evidence type="ECO:0000313" key="1">
    <source>
        <dbReference type="EMBL" id="HAT3810382.1"/>
    </source>
</evidence>
<dbReference type="EMBL" id="DACSWI010000011">
    <property type="protein sequence ID" value="HAT3810382.1"/>
    <property type="molecule type" value="Genomic_DNA"/>
</dbReference>